<evidence type="ECO:0000256" key="3">
    <source>
        <dbReference type="ARBA" id="ARBA00021714"/>
    </source>
</evidence>
<dbReference type="AlphaFoldDB" id="A0A098G1W8"/>
<dbReference type="NCBIfam" id="NF009438">
    <property type="entry name" value="PRK12797.1"/>
    <property type="match status" value="1"/>
</dbReference>
<evidence type="ECO:0000256" key="7">
    <source>
        <dbReference type="ARBA" id="ARBA00022795"/>
    </source>
</evidence>
<feature type="transmembrane region" description="Helical" evidence="13">
    <location>
        <begin position="195"/>
        <end position="219"/>
    </location>
</feature>
<name>A0A098G1W8_9GAMM</name>
<dbReference type="GO" id="GO:0009425">
    <property type="term" value="C:bacterial-type flagellum basal body"/>
    <property type="evidence" value="ECO:0007669"/>
    <property type="project" value="UniProtKB-SubCell"/>
</dbReference>
<evidence type="ECO:0000256" key="8">
    <source>
        <dbReference type="ARBA" id="ARBA00022927"/>
    </source>
</evidence>
<feature type="transmembrane region" description="Helical" evidence="13">
    <location>
        <begin position="231"/>
        <end position="253"/>
    </location>
</feature>
<feature type="chain" id="PRO_5001942063" description="Flagellar biosynthetic protein FliP" evidence="14">
    <location>
        <begin position="28"/>
        <end position="254"/>
    </location>
</feature>
<keyword evidence="11" id="KW-0975">Bacterial flagellum</keyword>
<dbReference type="InterPro" id="IPR005837">
    <property type="entry name" value="FliP"/>
</dbReference>
<feature type="signal peptide" evidence="14">
    <location>
        <begin position="1"/>
        <end position="27"/>
    </location>
</feature>
<evidence type="ECO:0000256" key="2">
    <source>
        <dbReference type="ARBA" id="ARBA00006257"/>
    </source>
</evidence>
<dbReference type="PANTHER" id="PTHR30587:SF0">
    <property type="entry name" value="FLAGELLAR BIOSYNTHETIC PROTEIN FLIP"/>
    <property type="match status" value="1"/>
</dbReference>
<evidence type="ECO:0000256" key="1">
    <source>
        <dbReference type="ARBA" id="ARBA00003663"/>
    </source>
</evidence>
<keyword evidence="14" id="KW-0732">Signal</keyword>
<keyword evidence="8 13" id="KW-0653">Protein transport</keyword>
<evidence type="ECO:0000256" key="4">
    <source>
        <dbReference type="ARBA" id="ARBA00022448"/>
    </source>
</evidence>
<keyword evidence="15" id="KW-0969">Cilium</keyword>
<evidence type="ECO:0000256" key="9">
    <source>
        <dbReference type="ARBA" id="ARBA00022989"/>
    </source>
</evidence>
<feature type="transmembrane region" description="Helical" evidence="13">
    <location>
        <begin position="51"/>
        <end position="83"/>
    </location>
</feature>
<accession>A0A098G1W8</accession>
<comment type="similarity">
    <text evidence="2 13">Belongs to the FliP/MopC/SpaP family.</text>
</comment>
<comment type="subcellular location">
    <subcellularLocation>
        <location evidence="13">Cell membrane</location>
        <topology evidence="13">Multi-pass membrane protein</topology>
    </subcellularLocation>
    <subcellularLocation>
        <location evidence="13">Bacterial flagellum basal body</location>
    </subcellularLocation>
</comment>
<evidence type="ECO:0000256" key="6">
    <source>
        <dbReference type="ARBA" id="ARBA00022692"/>
    </source>
</evidence>
<keyword evidence="6 13" id="KW-0812">Transmembrane</keyword>
<sequence>MDFKNIKLLSKIASILLLILLPLTVQADPLSLPAVTVQPGANGTQSYSVNLQILIFMTALSVLPGLLMAVTAFTRIIIVLSILRQAIGMAQTPTNQILIGIALFMTYFVMSPVFNKINDTAIQPYMADKMSFPQALSNAQIPLRQFMLNQTRKNDLSLFKQFAKDNSAALAEVPMSVLIPAFITSELKTAFQIGFILFLPFLVIDLVVSSVLMAMGMMMLSPLIISLPFKIMLFVMVDGWTLVLGSLASSFAMA</sequence>
<dbReference type="GO" id="GO:0005886">
    <property type="term" value="C:plasma membrane"/>
    <property type="evidence" value="ECO:0007669"/>
    <property type="project" value="UniProtKB-SubCell"/>
</dbReference>
<dbReference type="PROSITE" id="PS01060">
    <property type="entry name" value="FLIP_1"/>
    <property type="match status" value="1"/>
</dbReference>
<dbReference type="KEGG" id="lfa:LFA_1033"/>
<keyword evidence="7 13" id="KW-1005">Bacterial flagellum biogenesis</keyword>
<keyword evidence="9 13" id="KW-1133">Transmembrane helix</keyword>
<dbReference type="PANTHER" id="PTHR30587">
    <property type="entry name" value="FLAGELLAR BIOSYNTHETIC PROTEIN FLIP"/>
    <property type="match status" value="1"/>
</dbReference>
<evidence type="ECO:0000256" key="10">
    <source>
        <dbReference type="ARBA" id="ARBA00023136"/>
    </source>
</evidence>
<dbReference type="PROSITE" id="PS01061">
    <property type="entry name" value="FLIP_2"/>
    <property type="match status" value="1"/>
</dbReference>
<keyword evidence="16" id="KW-1185">Reference proteome</keyword>
<comment type="function">
    <text evidence="1 13">Plays a role in the flagellum-specific transport system.</text>
</comment>
<keyword evidence="10 13" id="KW-0472">Membrane</keyword>
<dbReference type="NCBIfam" id="TIGR01103">
    <property type="entry name" value="fliP"/>
    <property type="match status" value="1"/>
</dbReference>
<keyword evidence="4 13" id="KW-0813">Transport</keyword>
<feature type="transmembrane region" description="Helical" evidence="13">
    <location>
        <begin position="95"/>
        <end position="114"/>
    </location>
</feature>
<evidence type="ECO:0000256" key="12">
    <source>
        <dbReference type="ARBA" id="ARBA00023225"/>
    </source>
</evidence>
<dbReference type="Proteomes" id="UP000032430">
    <property type="component" value="Chromosome I"/>
</dbReference>
<dbReference type="PRINTS" id="PR01302">
    <property type="entry name" value="TYPE3IMPPROT"/>
</dbReference>
<dbReference type="HOGENOM" id="CLU_042028_0_1_6"/>
<organism evidence="15 16">
    <name type="scientific">Legionella fallonii LLAP-10</name>
    <dbReference type="NCBI Taxonomy" id="1212491"/>
    <lineage>
        <taxon>Bacteria</taxon>
        <taxon>Pseudomonadati</taxon>
        <taxon>Pseudomonadota</taxon>
        <taxon>Gammaproteobacteria</taxon>
        <taxon>Legionellales</taxon>
        <taxon>Legionellaceae</taxon>
        <taxon>Legionella</taxon>
    </lineage>
</organism>
<evidence type="ECO:0000313" key="15">
    <source>
        <dbReference type="EMBL" id="CEG56472.1"/>
    </source>
</evidence>
<dbReference type="GO" id="GO:0044781">
    <property type="term" value="P:bacterial-type flagellum organization"/>
    <property type="evidence" value="ECO:0007669"/>
    <property type="project" value="UniProtKB-UniRule"/>
</dbReference>
<keyword evidence="12 13" id="KW-1006">Bacterial flagellum protein export</keyword>
<evidence type="ECO:0000256" key="14">
    <source>
        <dbReference type="SAM" id="SignalP"/>
    </source>
</evidence>
<reference evidence="16" key="1">
    <citation type="submission" date="2014-09" db="EMBL/GenBank/DDBJ databases">
        <authorList>
            <person name="Gomez-Valero L."/>
        </authorList>
    </citation>
    <scope>NUCLEOTIDE SEQUENCE [LARGE SCALE GENOMIC DNA]</scope>
    <source>
        <strain evidence="16">ATCC700992</strain>
    </source>
</reference>
<evidence type="ECO:0000256" key="11">
    <source>
        <dbReference type="ARBA" id="ARBA00023143"/>
    </source>
</evidence>
<protein>
    <recommendedName>
        <fullName evidence="3 13">Flagellar biosynthetic protein FliP</fullName>
    </recommendedName>
</protein>
<dbReference type="InterPro" id="IPR005838">
    <property type="entry name" value="T3SS_IM_P"/>
</dbReference>
<evidence type="ECO:0000313" key="16">
    <source>
        <dbReference type="Proteomes" id="UP000032430"/>
    </source>
</evidence>
<dbReference type="EMBL" id="LN614827">
    <property type="protein sequence ID" value="CEG56472.1"/>
    <property type="molecule type" value="Genomic_DNA"/>
</dbReference>
<proteinExistence type="inferred from homology"/>
<evidence type="ECO:0000256" key="13">
    <source>
        <dbReference type="RuleBase" id="RU362069"/>
    </source>
</evidence>
<dbReference type="GO" id="GO:0009306">
    <property type="term" value="P:protein secretion"/>
    <property type="evidence" value="ECO:0007669"/>
    <property type="project" value="UniProtKB-UniRule"/>
</dbReference>
<keyword evidence="15" id="KW-0282">Flagellum</keyword>
<gene>
    <name evidence="13 15" type="primary">fliP</name>
    <name evidence="15" type="ORF">LFA_1033</name>
</gene>
<dbReference type="PRINTS" id="PR00951">
    <property type="entry name" value="FLGBIOSNFLIP"/>
</dbReference>
<dbReference type="STRING" id="1212491.LFA_1033"/>
<keyword evidence="15" id="KW-0966">Cell projection</keyword>
<dbReference type="RefSeq" id="WP_045095129.1">
    <property type="nucleotide sequence ID" value="NZ_LN614827.1"/>
</dbReference>
<dbReference type="Pfam" id="PF00813">
    <property type="entry name" value="FliP"/>
    <property type="match status" value="1"/>
</dbReference>
<evidence type="ECO:0000256" key="5">
    <source>
        <dbReference type="ARBA" id="ARBA00022475"/>
    </source>
</evidence>
<keyword evidence="5 13" id="KW-1003">Cell membrane</keyword>